<dbReference type="OrthoDB" id="2096344at2759"/>
<evidence type="ECO:0000313" key="2">
    <source>
        <dbReference type="Proteomes" id="UP000693981"/>
    </source>
</evidence>
<keyword evidence="2" id="KW-1185">Reference proteome</keyword>
<sequence>MNSFVLPHENDSAAQGVQKIHAATDTCGLRWHHFPYFVYCATFLPRSNGDIVLTGASDGCLRFRKESSIPKGYPEFGILSVSSVAVNSICAEPNGERIFCGDARGDVTVWRRVPSQPAVDASISSCYELVKTIRTGQSNITSLQLHPRKAHLLVHTQPNAIFQYELRSYLLLNKSYAGVVCETLLVKSVFSPDGKLVISGSEDGVPRLFTSLHGRQLNRSVWGTHFFHDCPVLDVSWSPTTHMAAFCSYGGNHPIVVLAAYRDDKEAVFIDNIVASTTTDVQQLAVDAFRGANQNEALKGEHAQRVQRALERRQQRLQTKLTLETEVNREQAASVAG</sequence>
<protein>
    <submittedName>
        <fullName evidence="1">Jouberin</fullName>
    </submittedName>
</protein>
<dbReference type="GO" id="GO:0044458">
    <property type="term" value="P:motile cilium assembly"/>
    <property type="evidence" value="ECO:0007669"/>
    <property type="project" value="TreeGrafter"/>
</dbReference>
<dbReference type="Proteomes" id="UP000693981">
    <property type="component" value="Unassembled WGS sequence"/>
</dbReference>
<dbReference type="AlphaFoldDB" id="A0A8T1WAC3"/>
<dbReference type="Pfam" id="PF00400">
    <property type="entry name" value="WD40"/>
    <property type="match status" value="1"/>
</dbReference>
<accession>A0A8T1WAC3</accession>
<dbReference type="PANTHER" id="PTHR44499:SF1">
    <property type="entry name" value="JOUBERIN"/>
    <property type="match status" value="1"/>
</dbReference>
<organism evidence="1 2">
    <name type="scientific">Phytophthora boehmeriae</name>
    <dbReference type="NCBI Taxonomy" id="109152"/>
    <lineage>
        <taxon>Eukaryota</taxon>
        <taxon>Sar</taxon>
        <taxon>Stramenopiles</taxon>
        <taxon>Oomycota</taxon>
        <taxon>Peronosporomycetes</taxon>
        <taxon>Peronosporales</taxon>
        <taxon>Peronosporaceae</taxon>
        <taxon>Phytophthora</taxon>
    </lineage>
</organism>
<dbReference type="EMBL" id="JAGDFL010000369">
    <property type="protein sequence ID" value="KAG7390952.1"/>
    <property type="molecule type" value="Genomic_DNA"/>
</dbReference>
<name>A0A8T1WAC3_9STRA</name>
<comment type="caution">
    <text evidence="1">The sequence shown here is derived from an EMBL/GenBank/DDBJ whole genome shotgun (WGS) entry which is preliminary data.</text>
</comment>
<dbReference type="GO" id="GO:0036064">
    <property type="term" value="C:ciliary basal body"/>
    <property type="evidence" value="ECO:0007669"/>
    <property type="project" value="TreeGrafter"/>
</dbReference>
<dbReference type="SMART" id="SM00320">
    <property type="entry name" value="WD40"/>
    <property type="match status" value="4"/>
</dbReference>
<proteinExistence type="predicted"/>
<dbReference type="PANTHER" id="PTHR44499">
    <property type="entry name" value="JOUBERIN"/>
    <property type="match status" value="1"/>
</dbReference>
<dbReference type="InterPro" id="IPR052803">
    <property type="entry name" value="Cilium-Associated_Jouberin"/>
</dbReference>
<reference evidence="1" key="1">
    <citation type="submission" date="2021-02" db="EMBL/GenBank/DDBJ databases">
        <authorList>
            <person name="Palmer J.M."/>
        </authorList>
    </citation>
    <scope>NUCLEOTIDE SEQUENCE</scope>
    <source>
        <strain evidence="1">SCRP23</strain>
    </source>
</reference>
<dbReference type="InterPro" id="IPR001680">
    <property type="entry name" value="WD40_rpt"/>
</dbReference>
<gene>
    <name evidence="1" type="primary">AHI1</name>
    <name evidence="1" type="ORF">PHYBOEH_006822</name>
</gene>
<evidence type="ECO:0000313" key="1">
    <source>
        <dbReference type="EMBL" id="KAG7390952.1"/>
    </source>
</evidence>